<proteinExistence type="predicted"/>
<accession>A0A6H9XC24</accession>
<protein>
    <submittedName>
        <fullName evidence="2">Guanosine-3',5'-bis(Diphosphate) 3'-pyrophosphohydrolase</fullName>
    </submittedName>
</protein>
<dbReference type="Gene3D" id="1.10.3210.10">
    <property type="entry name" value="Hypothetical protein af1432"/>
    <property type="match status" value="1"/>
</dbReference>
<reference evidence="2 3" key="1">
    <citation type="submission" date="2018-06" db="EMBL/GenBank/DDBJ databases">
        <authorList>
            <consortium name="Pathogen Informatics"/>
            <person name="Doyle S."/>
        </authorList>
    </citation>
    <scope>NUCLEOTIDE SEQUENCE [LARGE SCALE GENOMIC DNA]</scope>
    <source>
        <strain evidence="2 3">NCTC10254</strain>
    </source>
</reference>
<keyword evidence="2" id="KW-0378">Hydrolase</keyword>
<dbReference type="RefSeq" id="WP_005527030.1">
    <property type="nucleotide sequence ID" value="NZ_CP050134.2"/>
</dbReference>
<dbReference type="InterPro" id="IPR003607">
    <property type="entry name" value="HD/PDEase_dom"/>
</dbReference>
<dbReference type="SUPFAM" id="SSF109604">
    <property type="entry name" value="HD-domain/PDEase-like"/>
    <property type="match status" value="1"/>
</dbReference>
<dbReference type="PANTHER" id="PTHR46246:SF1">
    <property type="entry name" value="GUANOSINE-3',5'-BIS(DIPHOSPHATE) 3'-PYROPHOSPHOHYDROLASE MESH1"/>
    <property type="match status" value="1"/>
</dbReference>
<feature type="domain" description="HD/PDEase" evidence="1">
    <location>
        <begin position="28"/>
        <end position="137"/>
    </location>
</feature>
<gene>
    <name evidence="2" type="primary">spoT</name>
    <name evidence="2" type="ORF">NCTC10254_02181</name>
</gene>
<dbReference type="PANTHER" id="PTHR46246">
    <property type="entry name" value="GUANOSINE-3',5'-BIS(DIPHOSPHATE) 3'-PYROPHOSPHOHYDROLASE MESH1"/>
    <property type="match status" value="1"/>
</dbReference>
<comment type="caution">
    <text evidence="2">The sequence shown here is derived from an EMBL/GenBank/DDBJ whole genome shotgun (WGS) entry which is preliminary data.</text>
</comment>
<name>A0A6H9XC24_9CORY</name>
<evidence type="ECO:0000259" key="1">
    <source>
        <dbReference type="SMART" id="SM00471"/>
    </source>
</evidence>
<dbReference type="Pfam" id="PF13328">
    <property type="entry name" value="HD_4"/>
    <property type="match status" value="1"/>
</dbReference>
<dbReference type="SMART" id="SM00471">
    <property type="entry name" value="HDc"/>
    <property type="match status" value="1"/>
</dbReference>
<evidence type="ECO:0000313" key="2">
    <source>
        <dbReference type="EMBL" id="SPW31687.1"/>
    </source>
</evidence>
<sequence>MSIPLTSRLQQAITQAATSHDGHYRKGSTKPYVTHVVSVMLIASEYTDDEDILVACLLYDIMEDRPDTYSFDQMAADFGPRVVDLVQGVTKDSTLPDWRARSDAYLAHLRQAGPDVALISLSDKYHNLTSILADYEQLGDVLWERFNAGKADQQWWYTMVLAAAEPQLPDGHPLVACYREQLQKLQGL</sequence>
<dbReference type="EMBL" id="UARK01000032">
    <property type="protein sequence ID" value="SPW31687.1"/>
    <property type="molecule type" value="Genomic_DNA"/>
</dbReference>
<dbReference type="InterPro" id="IPR052194">
    <property type="entry name" value="MESH1"/>
</dbReference>
<dbReference type="AlphaFoldDB" id="A0A6H9XC24"/>
<dbReference type="Proteomes" id="UP000249886">
    <property type="component" value="Unassembled WGS sequence"/>
</dbReference>
<dbReference type="GeneID" id="84574847"/>
<organism evidence="2 3">
    <name type="scientific">Corynebacterium matruchotii</name>
    <dbReference type="NCBI Taxonomy" id="43768"/>
    <lineage>
        <taxon>Bacteria</taxon>
        <taxon>Bacillati</taxon>
        <taxon>Actinomycetota</taxon>
        <taxon>Actinomycetes</taxon>
        <taxon>Mycobacteriales</taxon>
        <taxon>Corynebacteriaceae</taxon>
        <taxon>Corynebacterium</taxon>
    </lineage>
</organism>
<dbReference type="GO" id="GO:0008893">
    <property type="term" value="F:guanosine-3',5'-bis(diphosphate) 3'-diphosphatase activity"/>
    <property type="evidence" value="ECO:0007669"/>
    <property type="project" value="TreeGrafter"/>
</dbReference>
<evidence type="ECO:0000313" key="3">
    <source>
        <dbReference type="Proteomes" id="UP000249886"/>
    </source>
</evidence>